<accession>A0A2N9JGR9</accession>
<gene>
    <name evidence="2" type="ORF">MPLG2_1693</name>
</gene>
<dbReference type="Proteomes" id="UP000238164">
    <property type="component" value="Chromosome 1"/>
</dbReference>
<proteinExistence type="predicted"/>
<dbReference type="Pfam" id="PF08044">
    <property type="entry name" value="DUF1707"/>
    <property type="match status" value="1"/>
</dbReference>
<dbReference type="InterPro" id="IPR012551">
    <property type="entry name" value="DUF1707_SHOCT-like"/>
</dbReference>
<feature type="domain" description="DUF1707" evidence="1">
    <location>
        <begin position="8"/>
        <end position="59"/>
    </location>
</feature>
<evidence type="ECO:0000259" key="1">
    <source>
        <dbReference type="Pfam" id="PF08044"/>
    </source>
</evidence>
<dbReference type="KEGG" id="mgg:MPLG2_1693"/>
<evidence type="ECO:0000313" key="2">
    <source>
        <dbReference type="EMBL" id="SPD86729.1"/>
    </source>
</evidence>
<reference evidence="2 3" key="1">
    <citation type="submission" date="2018-02" db="EMBL/GenBank/DDBJ databases">
        <authorList>
            <person name="Cohen D.B."/>
            <person name="Kent A.D."/>
        </authorList>
    </citation>
    <scope>NUCLEOTIDE SEQUENCE [LARGE SCALE GENOMIC DNA]</scope>
    <source>
        <strain evidence="2">1</strain>
    </source>
</reference>
<sequence>MSDPHEQLRVGNAERSAAVAELQQAAVDGKLTPDELTERSALAQAARTYADLDALLGDLRPPAPPVQLQPVQGYPVAGYRGSSDPTAPPGWSPHDPLLINAGFTGAKRTGEWQVPPFLQVQALADTVRLDCLQATTTSELIDLEVLPGAGAVVLVVPEGWAVQVDRLGKTWGSVSSKVPSRAAWGNPLIVVRGSVGLGSFKARGANWLDRRRLGQDR</sequence>
<keyword evidence="3" id="KW-1185">Reference proteome</keyword>
<protein>
    <recommendedName>
        <fullName evidence="1">DUF1707 domain-containing protein</fullName>
    </recommendedName>
</protein>
<dbReference type="PANTHER" id="PTHR40763:SF5">
    <property type="entry name" value="MEMBRANE PROTEIN"/>
    <property type="match status" value="1"/>
</dbReference>
<dbReference type="EMBL" id="LT985188">
    <property type="protein sequence ID" value="SPD86729.1"/>
    <property type="molecule type" value="Genomic_DNA"/>
</dbReference>
<evidence type="ECO:0000313" key="3">
    <source>
        <dbReference type="Proteomes" id="UP000238164"/>
    </source>
</evidence>
<dbReference type="RefSeq" id="WP_105185623.1">
    <property type="nucleotide sequence ID" value="NZ_BAAAGO010000039.1"/>
</dbReference>
<organism evidence="2 3">
    <name type="scientific">Micropruina glycogenica</name>
    <dbReference type="NCBI Taxonomy" id="75385"/>
    <lineage>
        <taxon>Bacteria</taxon>
        <taxon>Bacillati</taxon>
        <taxon>Actinomycetota</taxon>
        <taxon>Actinomycetes</taxon>
        <taxon>Propionibacteriales</taxon>
        <taxon>Nocardioidaceae</taxon>
        <taxon>Micropruina</taxon>
    </lineage>
</organism>
<dbReference type="PANTHER" id="PTHR40763">
    <property type="entry name" value="MEMBRANE PROTEIN-RELATED"/>
    <property type="match status" value="1"/>
</dbReference>
<dbReference type="AlphaFoldDB" id="A0A2N9JGR9"/>
<dbReference type="OrthoDB" id="4772576at2"/>
<name>A0A2N9JGR9_9ACTN</name>